<reference evidence="3" key="3">
    <citation type="submission" date="2025-04" db="UniProtKB">
        <authorList>
            <consortium name="RefSeq"/>
        </authorList>
    </citation>
    <scope>IDENTIFICATION</scope>
    <source>
        <strain evidence="3">CBS 781.70</strain>
    </source>
</reference>
<dbReference type="AlphaFoldDB" id="A0A6G1GHE6"/>
<accession>A0A6G1GHE6</accession>
<evidence type="ECO:0000313" key="3">
    <source>
        <dbReference type="RefSeq" id="XP_033539065.1"/>
    </source>
</evidence>
<name>A0A6G1GHE6_9PEZI</name>
<dbReference type="RefSeq" id="XP_033539065.1">
    <property type="nucleotide sequence ID" value="XM_033674230.1"/>
</dbReference>
<proteinExistence type="predicted"/>
<sequence>MERRRDRLLTLFSEFRSSDVDAKSLLACSALQPVVKKLAVLALETSLHIHVDCAVRYMYPVLPAHHEHLPISAQQVMETCPAAFHRGNDHSLHEQGCDGSLPTVVLPEFDVDGLPVDTRSPTSDSRSFREHPSSIDPVLTTLTVPRCFDGFPPSGVHRSSTMTTGPAAFHC</sequence>
<keyword evidence="2" id="KW-1185">Reference proteome</keyword>
<organism evidence="1">
    <name type="scientific">Eremomyces bilateralis CBS 781.70</name>
    <dbReference type="NCBI Taxonomy" id="1392243"/>
    <lineage>
        <taxon>Eukaryota</taxon>
        <taxon>Fungi</taxon>
        <taxon>Dikarya</taxon>
        <taxon>Ascomycota</taxon>
        <taxon>Pezizomycotina</taxon>
        <taxon>Dothideomycetes</taxon>
        <taxon>Dothideomycetes incertae sedis</taxon>
        <taxon>Eremomycetales</taxon>
        <taxon>Eremomycetaceae</taxon>
        <taxon>Eremomyces</taxon>
    </lineage>
</organism>
<reference evidence="1 3" key="1">
    <citation type="submission" date="2020-01" db="EMBL/GenBank/DDBJ databases">
        <authorList>
            <consortium name="DOE Joint Genome Institute"/>
            <person name="Haridas S."/>
            <person name="Albert R."/>
            <person name="Binder M."/>
            <person name="Bloem J."/>
            <person name="Labutti K."/>
            <person name="Salamov A."/>
            <person name="Andreopoulos B."/>
            <person name="Baker S.E."/>
            <person name="Barry K."/>
            <person name="Bills G."/>
            <person name="Bluhm B.H."/>
            <person name="Cannon C."/>
            <person name="Castanera R."/>
            <person name="Culley D.E."/>
            <person name="Daum C."/>
            <person name="Ezra D."/>
            <person name="Gonzalez J.B."/>
            <person name="Henrissat B."/>
            <person name="Kuo A."/>
            <person name="Liang C."/>
            <person name="Lipzen A."/>
            <person name="Lutzoni F."/>
            <person name="Magnuson J."/>
            <person name="Mondo S."/>
            <person name="Nolan M."/>
            <person name="Ohm R."/>
            <person name="Pangilinan J."/>
            <person name="Park H.-J."/>
            <person name="Ramirez L."/>
            <person name="Alfaro M."/>
            <person name="Sun H."/>
            <person name="Tritt A."/>
            <person name="Yoshinaga Y."/>
            <person name="Zwiers L.-H."/>
            <person name="Turgeon B.G."/>
            <person name="Goodwin S.B."/>
            <person name="Spatafora J.W."/>
            <person name="Crous P.W."/>
            <person name="Grigoriev I.V."/>
        </authorList>
    </citation>
    <scope>NUCLEOTIDE SEQUENCE</scope>
    <source>
        <strain evidence="1 3">CBS 781.70</strain>
    </source>
</reference>
<evidence type="ECO:0000313" key="2">
    <source>
        <dbReference type="Proteomes" id="UP000504638"/>
    </source>
</evidence>
<dbReference type="EMBL" id="ML975149">
    <property type="protein sequence ID" value="KAF1817434.1"/>
    <property type="molecule type" value="Genomic_DNA"/>
</dbReference>
<gene>
    <name evidence="1 3" type="ORF">P152DRAFT_18748</name>
</gene>
<protein>
    <submittedName>
        <fullName evidence="1 3">Uncharacterized protein</fullName>
    </submittedName>
</protein>
<evidence type="ECO:0000313" key="1">
    <source>
        <dbReference type="EMBL" id="KAF1817434.1"/>
    </source>
</evidence>
<reference evidence="3" key="2">
    <citation type="submission" date="2020-04" db="EMBL/GenBank/DDBJ databases">
        <authorList>
            <consortium name="NCBI Genome Project"/>
        </authorList>
    </citation>
    <scope>NUCLEOTIDE SEQUENCE</scope>
    <source>
        <strain evidence="3">CBS 781.70</strain>
    </source>
</reference>
<dbReference type="GeneID" id="54414800"/>
<dbReference type="Proteomes" id="UP000504638">
    <property type="component" value="Unplaced"/>
</dbReference>